<feature type="signal peptide" evidence="1">
    <location>
        <begin position="1"/>
        <end position="18"/>
    </location>
</feature>
<evidence type="ECO:0000313" key="3">
    <source>
        <dbReference type="Proteomes" id="UP000073492"/>
    </source>
</evidence>
<feature type="chain" id="PRO_5007296892" evidence="1">
    <location>
        <begin position="19"/>
        <end position="378"/>
    </location>
</feature>
<accession>A0A139GTJ2</accession>
<evidence type="ECO:0000256" key="1">
    <source>
        <dbReference type="SAM" id="SignalP"/>
    </source>
</evidence>
<keyword evidence="3" id="KW-1185">Reference proteome</keyword>
<sequence>MVLATDLFLLLLKRQCERSVTSTREADFKTAPMRFAPGHVQPVHSDDATIHNMQGAWAYIVSSTHGLRFRIGYLINHNAFRKQVLANSTSDRKTHWTDVEAHGRSESRLLGCLIIFTGSTSPRVDRDNLQQKLDHERVRINHPTGSCRSFAESLTIKSTGVIINSSASTIIPAPAPSRNSLPGTLSASLATASIPDLIQGRLAETIRCQHHPPEALSKAPENAIPDNVIHLDIVTRCCRTKMTLNMHRSRVKQSDPMGPQMWVELGLSSLVLGPRYDRDANNSDLPGLVSSRHILIRYLEELVDDALVKITKLASFLIMVDVVDWHLVDLPSDVEHLTLLGALEGDGADVVFIAGAWIAALHSRISHRPGQLATLNLE</sequence>
<gene>
    <name evidence="2" type="ORF">AC579_3367</name>
</gene>
<comment type="caution">
    <text evidence="2">The sequence shown here is derived from an EMBL/GenBank/DDBJ whole genome shotgun (WGS) entry which is preliminary data.</text>
</comment>
<name>A0A139GTJ2_9PEZI</name>
<evidence type="ECO:0000313" key="2">
    <source>
        <dbReference type="EMBL" id="KXS93509.1"/>
    </source>
</evidence>
<dbReference type="EMBL" id="LFZO01001192">
    <property type="protein sequence ID" value="KXS93509.1"/>
    <property type="molecule type" value="Genomic_DNA"/>
</dbReference>
<dbReference type="Proteomes" id="UP000073492">
    <property type="component" value="Unassembled WGS sequence"/>
</dbReference>
<reference evidence="2 3" key="1">
    <citation type="submission" date="2015-07" db="EMBL/GenBank/DDBJ databases">
        <title>Comparative genomics of the Sigatoka disease complex on banana suggests a link between parallel evolutionary changes in Pseudocercospora fijiensis and Pseudocercospora eumusae and increased virulence on the banana host.</title>
        <authorList>
            <person name="Chang T.-C."/>
            <person name="Salvucci A."/>
            <person name="Crous P.W."/>
            <person name="Stergiopoulos I."/>
        </authorList>
    </citation>
    <scope>NUCLEOTIDE SEQUENCE [LARGE SCALE GENOMIC DNA]</scope>
    <source>
        <strain evidence="2 3">CBS 116634</strain>
    </source>
</reference>
<keyword evidence="1" id="KW-0732">Signal</keyword>
<protein>
    <submittedName>
        <fullName evidence="2">Uncharacterized protein</fullName>
    </submittedName>
</protein>
<organism evidence="2 3">
    <name type="scientific">Pseudocercospora musae</name>
    <dbReference type="NCBI Taxonomy" id="113226"/>
    <lineage>
        <taxon>Eukaryota</taxon>
        <taxon>Fungi</taxon>
        <taxon>Dikarya</taxon>
        <taxon>Ascomycota</taxon>
        <taxon>Pezizomycotina</taxon>
        <taxon>Dothideomycetes</taxon>
        <taxon>Dothideomycetidae</taxon>
        <taxon>Mycosphaerellales</taxon>
        <taxon>Mycosphaerellaceae</taxon>
        <taxon>Pseudocercospora</taxon>
    </lineage>
</organism>
<dbReference type="AlphaFoldDB" id="A0A139GTJ2"/>
<proteinExistence type="predicted"/>